<dbReference type="AlphaFoldDB" id="A0A101M0X7"/>
<reference evidence="1" key="1">
    <citation type="journal article" date="2015" name="Genome Biol. Evol.">
        <title>Organellar Genomes of White Spruce (Picea glauca): Assembly and Annotation.</title>
        <authorList>
            <person name="Jackman S.D."/>
            <person name="Warren R.L."/>
            <person name="Gibb E.A."/>
            <person name="Vandervalk B.P."/>
            <person name="Mohamadi H."/>
            <person name="Chu J."/>
            <person name="Raymond A."/>
            <person name="Pleasance S."/>
            <person name="Coope R."/>
            <person name="Wildung M.R."/>
            <person name="Ritland C.E."/>
            <person name="Bousquet J."/>
            <person name="Jones S.J."/>
            <person name="Bohlmann J."/>
            <person name="Birol I."/>
        </authorList>
    </citation>
    <scope>NUCLEOTIDE SEQUENCE [LARGE SCALE GENOMIC DNA]</scope>
    <source>
        <tissue evidence="1">Flushing bud</tissue>
    </source>
</reference>
<evidence type="ECO:0000313" key="1">
    <source>
        <dbReference type="EMBL" id="KUM48991.1"/>
    </source>
</evidence>
<sequence>MQHSLVMQHLFSTPLYAALVMQHLYRVMSASPNNNDFTKIRNKRITTIPGYATYIMRR</sequence>
<keyword evidence="1" id="KW-0496">Mitochondrion</keyword>
<accession>A0A101M0X7</accession>
<proteinExistence type="predicted"/>
<geneLocation type="mitochondrion" evidence="1"/>
<protein>
    <submittedName>
        <fullName evidence="1">Uncharacterized protein</fullName>
    </submittedName>
</protein>
<gene>
    <name evidence="1" type="ORF">ABT39_MTgene4327</name>
</gene>
<name>A0A101M0X7_PICGL</name>
<dbReference type="EMBL" id="LKAM01000004">
    <property type="protein sequence ID" value="KUM48991.1"/>
    <property type="molecule type" value="Genomic_DNA"/>
</dbReference>
<organism evidence="1">
    <name type="scientific">Picea glauca</name>
    <name type="common">White spruce</name>
    <name type="synonym">Pinus glauca</name>
    <dbReference type="NCBI Taxonomy" id="3330"/>
    <lineage>
        <taxon>Eukaryota</taxon>
        <taxon>Viridiplantae</taxon>
        <taxon>Streptophyta</taxon>
        <taxon>Embryophyta</taxon>
        <taxon>Tracheophyta</taxon>
        <taxon>Spermatophyta</taxon>
        <taxon>Pinopsida</taxon>
        <taxon>Pinidae</taxon>
        <taxon>Conifers I</taxon>
        <taxon>Pinales</taxon>
        <taxon>Pinaceae</taxon>
        <taxon>Picea</taxon>
    </lineage>
</organism>
<comment type="caution">
    <text evidence="1">The sequence shown here is derived from an EMBL/GenBank/DDBJ whole genome shotgun (WGS) entry which is preliminary data.</text>
</comment>